<organism evidence="6 7">
    <name type="scientific">Frischella japonica</name>
    <dbReference type="NCBI Taxonomy" id="2741544"/>
    <lineage>
        <taxon>Bacteria</taxon>
        <taxon>Pseudomonadati</taxon>
        <taxon>Pseudomonadota</taxon>
        <taxon>Gammaproteobacteria</taxon>
        <taxon>Orbales</taxon>
        <taxon>Orbaceae</taxon>
        <taxon>Frischella</taxon>
    </lineage>
</organism>
<evidence type="ECO:0000256" key="4">
    <source>
        <dbReference type="ARBA" id="ARBA00023080"/>
    </source>
</evidence>
<comment type="caution">
    <text evidence="6">The sequence shown here is derived from an EMBL/GenBank/DDBJ whole genome shotgun (WGS) entry which is preliminary data.</text>
</comment>
<proteinExistence type="inferred from homology"/>
<keyword evidence="2 5" id="KW-0963">Cytoplasm</keyword>
<dbReference type="SUPFAM" id="SSF52972">
    <property type="entry name" value="ITPase-like"/>
    <property type="match status" value="1"/>
</dbReference>
<dbReference type="EC" id="3.6.1.9" evidence="5"/>
<reference evidence="6 7" key="1">
    <citation type="submission" date="2020-06" db="EMBL/GenBank/DDBJ databases">
        <title>Frischella cerana isolated from Apis cerana gut homogenate.</title>
        <authorList>
            <person name="Wolter L.A."/>
            <person name="Suenami S."/>
            <person name="Miyazaki R."/>
        </authorList>
    </citation>
    <scope>NUCLEOTIDE SEQUENCE [LARGE SCALE GENOMIC DNA]</scope>
    <source>
        <strain evidence="6 7">Ac13</strain>
    </source>
</reference>
<dbReference type="Gene3D" id="3.90.950.10">
    <property type="match status" value="1"/>
</dbReference>
<dbReference type="RefSeq" id="WP_187754723.1">
    <property type="nucleotide sequence ID" value="NZ_JABURY010000006.1"/>
</dbReference>
<protein>
    <recommendedName>
        <fullName evidence="5">Nucleoside triphosphate pyrophosphatase</fullName>
        <ecNumber evidence="5">3.6.1.9</ecNumber>
    </recommendedName>
    <alternativeName>
        <fullName evidence="5">Nucleotide pyrophosphatase</fullName>
        <shortName evidence="5">Nucleotide PPase</shortName>
    </alternativeName>
</protein>
<keyword evidence="4 5" id="KW-0546">Nucleotide metabolism</keyword>
<keyword evidence="3 5" id="KW-0378">Hydrolase</keyword>
<comment type="function">
    <text evidence="5">Nucleoside triphosphate pyrophosphatase. May have a dual role in cell division arrest and in preventing the incorporation of modified nucleotides into cellular nucleic acids.</text>
</comment>
<dbReference type="PANTHER" id="PTHR43213:SF10">
    <property type="entry name" value="7-METHYL-GTP PYROPHOSPHATASE"/>
    <property type="match status" value="1"/>
</dbReference>
<dbReference type="NCBIfam" id="TIGR00172">
    <property type="entry name" value="maf"/>
    <property type="match status" value="1"/>
</dbReference>
<comment type="catalytic activity">
    <reaction evidence="5">
        <text>a 2'-deoxyribonucleoside 5'-triphosphate + H2O = a 2'-deoxyribonucleoside 5'-phosphate + diphosphate + H(+)</text>
        <dbReference type="Rhea" id="RHEA:44644"/>
        <dbReference type="ChEBI" id="CHEBI:15377"/>
        <dbReference type="ChEBI" id="CHEBI:15378"/>
        <dbReference type="ChEBI" id="CHEBI:33019"/>
        <dbReference type="ChEBI" id="CHEBI:61560"/>
        <dbReference type="ChEBI" id="CHEBI:65317"/>
        <dbReference type="EC" id="3.6.1.9"/>
    </reaction>
</comment>
<evidence type="ECO:0000256" key="1">
    <source>
        <dbReference type="ARBA" id="ARBA00004496"/>
    </source>
</evidence>
<evidence type="ECO:0000313" key="6">
    <source>
        <dbReference type="EMBL" id="MBC9130290.1"/>
    </source>
</evidence>
<comment type="cofactor">
    <cofactor evidence="5">
        <name>a divalent metal cation</name>
        <dbReference type="ChEBI" id="CHEBI:60240"/>
    </cofactor>
</comment>
<dbReference type="InterPro" id="IPR003697">
    <property type="entry name" value="Maf-like"/>
</dbReference>
<evidence type="ECO:0000256" key="3">
    <source>
        <dbReference type="ARBA" id="ARBA00022801"/>
    </source>
</evidence>
<dbReference type="InterPro" id="IPR029001">
    <property type="entry name" value="ITPase-like_fam"/>
</dbReference>
<dbReference type="EMBL" id="JABURY010000006">
    <property type="protein sequence ID" value="MBC9130290.1"/>
    <property type="molecule type" value="Genomic_DNA"/>
</dbReference>
<dbReference type="HAMAP" id="MF_00528">
    <property type="entry name" value="Maf"/>
    <property type="match status" value="1"/>
</dbReference>
<dbReference type="PANTHER" id="PTHR43213">
    <property type="entry name" value="BIFUNCTIONAL DTTP/UTP PYROPHOSPHATASE/METHYLTRANSFERASE PROTEIN-RELATED"/>
    <property type="match status" value="1"/>
</dbReference>
<accession>A0ABR7QW03</accession>
<comment type="subcellular location">
    <subcellularLocation>
        <location evidence="1 5">Cytoplasm</location>
    </subcellularLocation>
</comment>
<gene>
    <name evidence="6" type="primary">maf</name>
    <name evidence="6" type="ORF">FcAc13_03090</name>
</gene>
<evidence type="ECO:0000256" key="2">
    <source>
        <dbReference type="ARBA" id="ARBA00022490"/>
    </source>
</evidence>
<dbReference type="CDD" id="cd00555">
    <property type="entry name" value="Maf"/>
    <property type="match status" value="1"/>
</dbReference>
<evidence type="ECO:0000313" key="7">
    <source>
        <dbReference type="Proteomes" id="UP000651208"/>
    </source>
</evidence>
<sequence length="195" mass="21348">MTNIILASTSASRKKILKKLALPFTCIAPTCDETPLAQESAIDLVLRLSQIKAQSIAKKYPDAIVIGSDQVGLLDSKIIGKPYTREKAIAQLLASSGKTVNFYTGLSVIHLASQQNITTYEPFNVTFRQLSLAEITAYVDKDQPFQCAGSFKCDELGITLFEKLDGNDLNALVGLPLIQLNQIMIRMGFNPLLIK</sequence>
<keyword evidence="7" id="KW-1185">Reference proteome</keyword>
<name>A0ABR7QW03_9GAMM</name>
<dbReference type="Pfam" id="PF02545">
    <property type="entry name" value="Maf"/>
    <property type="match status" value="1"/>
</dbReference>
<evidence type="ECO:0000256" key="5">
    <source>
        <dbReference type="HAMAP-Rule" id="MF_00528"/>
    </source>
</evidence>
<feature type="active site" description="Proton acceptor" evidence="5">
    <location>
        <position position="69"/>
    </location>
</feature>
<comment type="similarity">
    <text evidence="5">Belongs to the Maf family.</text>
</comment>
<dbReference type="Proteomes" id="UP000651208">
    <property type="component" value="Unassembled WGS sequence"/>
</dbReference>
<comment type="caution">
    <text evidence="5">Lacks conserved residue(s) required for the propagation of feature annotation.</text>
</comment>
<dbReference type="PIRSF" id="PIRSF006305">
    <property type="entry name" value="Maf"/>
    <property type="match status" value="1"/>
</dbReference>
<comment type="catalytic activity">
    <reaction evidence="5">
        <text>a ribonucleoside 5'-triphosphate + H2O = a ribonucleoside 5'-phosphate + diphosphate + H(+)</text>
        <dbReference type="Rhea" id="RHEA:23996"/>
        <dbReference type="ChEBI" id="CHEBI:15377"/>
        <dbReference type="ChEBI" id="CHEBI:15378"/>
        <dbReference type="ChEBI" id="CHEBI:33019"/>
        <dbReference type="ChEBI" id="CHEBI:58043"/>
        <dbReference type="ChEBI" id="CHEBI:61557"/>
        <dbReference type="EC" id="3.6.1.9"/>
    </reaction>
</comment>